<dbReference type="AlphaFoldDB" id="S6F3E5"/>
<dbReference type="EMBL" id="CBLU010000032">
    <property type="protein sequence ID" value="CDG06068.1"/>
    <property type="molecule type" value="Genomic_DNA"/>
</dbReference>
<name>S6F3E5_LACLL</name>
<reference evidence="1 2" key="1">
    <citation type="journal article" date="2013" name="Appl. Environ. Microbiol.">
        <title>The Carbohydrate Metabolism Signature of Lactococcus lactis Strain A12 Reveals Its Sourdough Ecosystem Origin.</title>
        <authorList>
            <person name="Passerini D."/>
            <person name="Coddeville M."/>
            <person name="Le Bourgeois P."/>
            <person name="Loubiere P."/>
            <person name="Ritzenthaler P."/>
            <person name="Fontagne-Faucher C."/>
            <person name="Daveran-Mingot M.L."/>
            <person name="Cocaign-Bousquet M."/>
        </authorList>
    </citation>
    <scope>NUCLEOTIDE SEQUENCE [LARGE SCALE GENOMIC DNA]</scope>
    <source>
        <strain evidence="1 2">A12</strain>
    </source>
</reference>
<organism evidence="1 2">
    <name type="scientific">Lactococcus lactis subsp. lactis A12</name>
    <dbReference type="NCBI Taxonomy" id="1137134"/>
    <lineage>
        <taxon>Bacteria</taxon>
        <taxon>Bacillati</taxon>
        <taxon>Bacillota</taxon>
        <taxon>Bacilli</taxon>
        <taxon>Lactobacillales</taxon>
        <taxon>Streptococcaceae</taxon>
        <taxon>Lactococcus</taxon>
    </lineage>
</organism>
<comment type="caution">
    <text evidence="1">The sequence shown here is derived from an EMBL/GenBank/DDBJ whole genome shotgun (WGS) entry which is preliminary data.</text>
</comment>
<gene>
    <name evidence="1" type="ORF">O9U_12000</name>
</gene>
<sequence length="19" mass="2141">MQLAGTKNIEEIKHTSLID</sequence>
<proteinExistence type="predicted"/>
<accession>S6F3E5</accession>
<evidence type="ECO:0000313" key="1">
    <source>
        <dbReference type="EMBL" id="CDG06068.1"/>
    </source>
</evidence>
<protein>
    <submittedName>
        <fullName evidence="1">Uncharacterized protein</fullName>
    </submittedName>
</protein>
<evidence type="ECO:0000313" key="2">
    <source>
        <dbReference type="Proteomes" id="UP000015361"/>
    </source>
</evidence>
<dbReference type="Proteomes" id="UP000015361">
    <property type="component" value="Unassembled WGS sequence"/>
</dbReference>